<reference evidence="2" key="1">
    <citation type="journal article" date="2014" name="Int. J. Syst. Evol. Microbiol.">
        <title>Complete genome of a new Firmicutes species belonging to the dominant human colonic microbiota ('Ruminococcus bicirculans') reveals two chromosomes and a selective capacity to utilize plant glucans.</title>
        <authorList>
            <consortium name="NISC Comparative Sequencing Program"/>
            <person name="Wegmann U."/>
            <person name="Louis P."/>
            <person name="Goesmann A."/>
            <person name="Henrissat B."/>
            <person name="Duncan S.H."/>
            <person name="Flint H.J."/>
        </authorList>
    </citation>
    <scope>NUCLEOTIDE SEQUENCE</scope>
    <source>
        <strain evidence="2">CECT 7703</strain>
    </source>
</reference>
<dbReference type="RefSeq" id="WP_290333585.1">
    <property type="nucleotide sequence ID" value="NZ_JAUFPU010000018.1"/>
</dbReference>
<evidence type="ECO:0000256" key="1">
    <source>
        <dbReference type="SAM" id="Phobius"/>
    </source>
</evidence>
<accession>A0ABT8B9Q2</accession>
<gene>
    <name evidence="2" type="primary">creD</name>
    <name evidence="2" type="ORF">QWZ03_15735</name>
</gene>
<reference evidence="2" key="2">
    <citation type="submission" date="2023-06" db="EMBL/GenBank/DDBJ databases">
        <authorList>
            <person name="Lucena T."/>
            <person name="Sun Q."/>
        </authorList>
    </citation>
    <scope>NUCLEOTIDE SEQUENCE</scope>
    <source>
        <strain evidence="2">CECT 7703</strain>
    </source>
</reference>
<dbReference type="Pfam" id="PF06123">
    <property type="entry name" value="CreD"/>
    <property type="match status" value="1"/>
</dbReference>
<dbReference type="NCBIfam" id="NF008712">
    <property type="entry name" value="PRK11715.1-1"/>
    <property type="match status" value="1"/>
</dbReference>
<dbReference type="EMBL" id="JAUFPU010000018">
    <property type="protein sequence ID" value="MDN3578219.1"/>
    <property type="molecule type" value="Genomic_DNA"/>
</dbReference>
<name>A0ABT8B9Q2_9NEIS</name>
<evidence type="ECO:0000313" key="3">
    <source>
        <dbReference type="Proteomes" id="UP001180081"/>
    </source>
</evidence>
<feature type="transmembrane region" description="Helical" evidence="1">
    <location>
        <begin position="329"/>
        <end position="350"/>
    </location>
</feature>
<dbReference type="PANTHER" id="PTHR30092:SF0">
    <property type="entry name" value="INNER MEMBRANE PROTEIN CRED"/>
    <property type="match status" value="1"/>
</dbReference>
<keyword evidence="1" id="KW-0812">Transmembrane</keyword>
<evidence type="ECO:0000313" key="2">
    <source>
        <dbReference type="EMBL" id="MDN3578219.1"/>
    </source>
</evidence>
<comment type="caution">
    <text evidence="2">The sequence shown here is derived from an EMBL/GenBank/DDBJ whole genome shotgun (WGS) entry which is preliminary data.</text>
</comment>
<keyword evidence="1" id="KW-1133">Transmembrane helix</keyword>
<dbReference type="PIRSF" id="PIRSF004548">
    <property type="entry name" value="CreD"/>
    <property type="match status" value="1"/>
</dbReference>
<feature type="transmembrane region" description="Helical" evidence="1">
    <location>
        <begin position="385"/>
        <end position="402"/>
    </location>
</feature>
<dbReference type="PANTHER" id="PTHR30092">
    <property type="entry name" value="INNER MEMBRANE PROTEIN CRED"/>
    <property type="match status" value="1"/>
</dbReference>
<feature type="transmembrane region" description="Helical" evidence="1">
    <location>
        <begin position="304"/>
        <end position="322"/>
    </location>
</feature>
<feature type="transmembrane region" description="Helical" evidence="1">
    <location>
        <begin position="356"/>
        <end position="373"/>
    </location>
</feature>
<dbReference type="Proteomes" id="UP001180081">
    <property type="component" value="Unassembled WGS sequence"/>
</dbReference>
<sequence length="452" mass="49467">MSRSMMWKLLAVAVLALLLLIPLSMVRGLVAERQAYRADALRSIADGTAGSQTLSGPVWVLPYRQQVTETVNAAAGTVRTVWHEREIRVLPDKLAVAGKLGTEPLQLGIYQTRRYMADLTVTGLFKLPDLVQRDGEGPIEWGQPYLSVGIEDVRGIKASPIAQWAGGTTQFAPGTRLKALGGGIHASLPRHTGVAASVPFSFRLSLGGMDDLHVLPLGRDTEVSLQSEWRHPSFVGRFLPEMRKTGDEGFTARWRTSWFASNLNERFDQCAISAECDAMNSSSLGVRLIDPVDVYLQSDRAGKYGFLFVFLTFSTFFLTEVLKRVSIHPVQYGLVGLSLAVFFLLLLSFAEQLQFAPAYALAAAACVLQNGFYASHALGSRWRGLGFAALLSGLYGMLYLLLCSEDFALLLGSLLIFGLLTVVMVLTRKLDWYELGSDNSADYVKVAQGSEA</sequence>
<keyword evidence="1" id="KW-0472">Membrane</keyword>
<dbReference type="InterPro" id="IPR010364">
    <property type="entry name" value="Uncharacterised_IM_CreD"/>
</dbReference>
<organism evidence="2 3">
    <name type="scientific">Chitinimonas viridis</name>
    <dbReference type="NCBI Taxonomy" id="664880"/>
    <lineage>
        <taxon>Bacteria</taxon>
        <taxon>Pseudomonadati</taxon>
        <taxon>Pseudomonadota</taxon>
        <taxon>Betaproteobacteria</taxon>
        <taxon>Neisseriales</taxon>
        <taxon>Chitinibacteraceae</taxon>
        <taxon>Chitinimonas</taxon>
    </lineage>
</organism>
<protein>
    <submittedName>
        <fullName evidence="2">Cell envelope integrity protein CreD</fullName>
    </submittedName>
</protein>
<keyword evidence="3" id="KW-1185">Reference proteome</keyword>
<proteinExistence type="predicted"/>
<feature type="transmembrane region" description="Helical" evidence="1">
    <location>
        <begin position="408"/>
        <end position="427"/>
    </location>
</feature>